<proteinExistence type="inferred from homology"/>
<evidence type="ECO:0000256" key="2">
    <source>
        <dbReference type="ARBA" id="ARBA00022694"/>
    </source>
</evidence>
<dbReference type="Pfam" id="PF01171">
    <property type="entry name" value="ATP_bind_3"/>
    <property type="match status" value="1"/>
</dbReference>
<protein>
    <recommendedName>
        <fullName evidence="3">Cytoplasmic tRNA 2-thiolation protein 2</fullName>
    </recommendedName>
</protein>
<dbReference type="HAMAP" id="MF_03054">
    <property type="entry name" value="CTU2"/>
    <property type="match status" value="1"/>
</dbReference>
<organism evidence="5 6">
    <name type="scientific">Pararge aegeria aegeria</name>
    <dbReference type="NCBI Taxonomy" id="348720"/>
    <lineage>
        <taxon>Eukaryota</taxon>
        <taxon>Metazoa</taxon>
        <taxon>Ecdysozoa</taxon>
        <taxon>Arthropoda</taxon>
        <taxon>Hexapoda</taxon>
        <taxon>Insecta</taxon>
        <taxon>Pterygota</taxon>
        <taxon>Neoptera</taxon>
        <taxon>Endopterygota</taxon>
        <taxon>Lepidoptera</taxon>
        <taxon>Glossata</taxon>
        <taxon>Ditrysia</taxon>
        <taxon>Papilionoidea</taxon>
        <taxon>Nymphalidae</taxon>
        <taxon>Satyrinae</taxon>
        <taxon>Satyrini</taxon>
        <taxon>Parargina</taxon>
        <taxon>Pararge</taxon>
    </lineage>
</organism>
<name>A0A8S4RL38_9NEOP</name>
<keyword evidence="2 3" id="KW-0819">tRNA processing</keyword>
<evidence type="ECO:0000313" key="5">
    <source>
        <dbReference type="EMBL" id="CAH2238243.1"/>
    </source>
</evidence>
<accession>A0A8S4RL38</accession>
<reference evidence="5" key="1">
    <citation type="submission" date="2022-03" db="EMBL/GenBank/DDBJ databases">
        <authorList>
            <person name="Lindestad O."/>
        </authorList>
    </citation>
    <scope>NUCLEOTIDE SEQUENCE</scope>
</reference>
<dbReference type="GO" id="GO:0005829">
    <property type="term" value="C:cytosol"/>
    <property type="evidence" value="ECO:0007669"/>
    <property type="project" value="TreeGrafter"/>
</dbReference>
<dbReference type="AlphaFoldDB" id="A0A8S4RL38"/>
<comment type="subcellular location">
    <subcellularLocation>
        <location evidence="3">Cytoplasm</location>
    </subcellularLocation>
</comment>
<dbReference type="InterPro" id="IPR014729">
    <property type="entry name" value="Rossmann-like_a/b/a_fold"/>
</dbReference>
<sequence>MICRKCDASATILIRKEYWYCNTCFITNTNHKFRACLGKSKTLSSNEKVLICLSGGANSIVLLELVHSGITLDGTKKLRVVPFFLHIIETATEDAIRKANIIIDQCKKHNFNLYVININEYYSTNNVLPKPNIITQTKTEALNNMKLNVSTTIYHDAIVKIKRNLFLRVASELSCKIIFTAETTTQLAKRLLTNLAIGRGSQVEYDIGFADQRDKTIRILRPMKDISNEEIEYFVKLKQLNPVYDHSNTETGLQSVIDNFVSDLQDNYPATVSTVCKTADKIGSMENTTNRKNCTLCQSIVALKSAKLTAVEATIFSRQMCFKPSATNDKIEVMQSISEDKNPIFPNINETLCYGCSRNYSELNTYL</sequence>
<dbReference type="SUPFAM" id="SSF52402">
    <property type="entry name" value="Adenine nucleotide alpha hydrolases-like"/>
    <property type="match status" value="1"/>
</dbReference>
<evidence type="ECO:0000256" key="3">
    <source>
        <dbReference type="HAMAP-Rule" id="MF_03054"/>
    </source>
</evidence>
<comment type="function">
    <text evidence="3">Plays a central role in 2-thiolation of mcm(5)S(2)U at tRNA wobble positions of tRNA(Lys), tRNA(Glu) and tRNA(Gln). May act by forming a heterodimer with NCS6/CTU1 that ligates sulfur from thiocarboxylated URM1 onto the uridine of tRNAs at wobble position.</text>
</comment>
<gene>
    <name evidence="5" type="primary">jg11522</name>
    <name evidence="5" type="ORF">PAEG_LOCUS15380</name>
</gene>
<dbReference type="GO" id="GO:0016779">
    <property type="term" value="F:nucleotidyltransferase activity"/>
    <property type="evidence" value="ECO:0007669"/>
    <property type="project" value="UniProtKB-UniRule"/>
</dbReference>
<dbReference type="InterPro" id="IPR011063">
    <property type="entry name" value="TilS/TtcA_N"/>
</dbReference>
<comment type="caution">
    <text evidence="5">The sequence shown here is derived from an EMBL/GenBank/DDBJ whole genome shotgun (WGS) entry which is preliminary data.</text>
</comment>
<dbReference type="PANTHER" id="PTHR20882:SF14">
    <property type="entry name" value="CYTOPLASMIC TRNA 2-THIOLATION PROTEIN 2"/>
    <property type="match status" value="1"/>
</dbReference>
<dbReference type="OrthoDB" id="25129at2759"/>
<evidence type="ECO:0000259" key="4">
    <source>
        <dbReference type="Pfam" id="PF01171"/>
    </source>
</evidence>
<dbReference type="GO" id="GO:0002143">
    <property type="term" value="P:tRNA wobble position uridine thiolation"/>
    <property type="evidence" value="ECO:0007669"/>
    <property type="project" value="TreeGrafter"/>
</dbReference>
<evidence type="ECO:0000313" key="6">
    <source>
        <dbReference type="Proteomes" id="UP000838756"/>
    </source>
</evidence>
<keyword evidence="1 3" id="KW-0963">Cytoplasm</keyword>
<feature type="domain" description="tRNA(Ile)-lysidine/2-thiocytidine synthase N-terminal" evidence="4">
    <location>
        <begin position="48"/>
        <end position="251"/>
    </location>
</feature>
<keyword evidence="6" id="KW-1185">Reference proteome</keyword>
<dbReference type="Gene3D" id="3.40.50.620">
    <property type="entry name" value="HUPs"/>
    <property type="match status" value="1"/>
</dbReference>
<dbReference type="Pfam" id="PF10288">
    <property type="entry name" value="CTU2"/>
    <property type="match status" value="1"/>
</dbReference>
<evidence type="ECO:0000256" key="1">
    <source>
        <dbReference type="ARBA" id="ARBA00022490"/>
    </source>
</evidence>
<comment type="similarity">
    <text evidence="3">Belongs to the CTU2/NCS2 family.</text>
</comment>
<dbReference type="GO" id="GO:0016783">
    <property type="term" value="F:sulfurtransferase activity"/>
    <property type="evidence" value="ECO:0007669"/>
    <property type="project" value="TreeGrafter"/>
</dbReference>
<dbReference type="InterPro" id="IPR019407">
    <property type="entry name" value="CTU2"/>
</dbReference>
<comment type="pathway">
    <text evidence="3">tRNA modification; 5-methoxycarbonylmethyl-2-thiouridine-tRNA biosynthesis.</text>
</comment>
<dbReference type="PANTHER" id="PTHR20882">
    <property type="entry name" value="CYTOPLASMIC TRNA 2-THIOLATION PROTEIN 2"/>
    <property type="match status" value="1"/>
</dbReference>
<dbReference type="GO" id="GO:0032447">
    <property type="term" value="P:protein urmylation"/>
    <property type="evidence" value="ECO:0007669"/>
    <property type="project" value="UniProtKB-UniRule"/>
</dbReference>
<dbReference type="EMBL" id="CAKXAJ010025329">
    <property type="protein sequence ID" value="CAH2238243.1"/>
    <property type="molecule type" value="Genomic_DNA"/>
</dbReference>
<dbReference type="GO" id="GO:0000049">
    <property type="term" value="F:tRNA binding"/>
    <property type="evidence" value="ECO:0007669"/>
    <property type="project" value="InterPro"/>
</dbReference>
<dbReference type="Proteomes" id="UP000838756">
    <property type="component" value="Unassembled WGS sequence"/>
</dbReference>